<dbReference type="InterPro" id="IPR045518">
    <property type="entry name" value="2EXR"/>
</dbReference>
<dbReference type="Proteomes" id="UP000756132">
    <property type="component" value="Chromosome 2"/>
</dbReference>
<evidence type="ECO:0000259" key="2">
    <source>
        <dbReference type="Pfam" id="PF20150"/>
    </source>
</evidence>
<name>A0A9Q8P5S9_PASFU</name>
<reference evidence="3" key="2">
    <citation type="journal article" date="2022" name="Microb. Genom.">
        <title>A chromosome-scale genome assembly of the tomato pathogen Cladosporium fulvum reveals a compartmentalized genome architecture and the presence of a dispensable chromosome.</title>
        <authorList>
            <person name="Zaccaron A.Z."/>
            <person name="Chen L.H."/>
            <person name="Samaras A."/>
            <person name="Stergiopoulos I."/>
        </authorList>
    </citation>
    <scope>NUCLEOTIDE SEQUENCE</scope>
    <source>
        <strain evidence="3">Race5_Kim</strain>
    </source>
</reference>
<reference evidence="3" key="1">
    <citation type="submission" date="2021-12" db="EMBL/GenBank/DDBJ databases">
        <authorList>
            <person name="Zaccaron A."/>
            <person name="Stergiopoulos I."/>
        </authorList>
    </citation>
    <scope>NUCLEOTIDE SEQUENCE</scope>
    <source>
        <strain evidence="3">Race5_Kim</strain>
    </source>
</reference>
<evidence type="ECO:0000313" key="3">
    <source>
        <dbReference type="EMBL" id="UJO14264.1"/>
    </source>
</evidence>
<gene>
    <name evidence="3" type="ORF">CLAFUR5_03750</name>
</gene>
<feature type="domain" description="2EXR" evidence="2">
    <location>
        <begin position="33"/>
        <end position="95"/>
    </location>
</feature>
<evidence type="ECO:0000313" key="4">
    <source>
        <dbReference type="Proteomes" id="UP000756132"/>
    </source>
</evidence>
<sequence>MASRKFYRVPEPEPPPSTPPQTAPTSTRCYLEDLPPELRLMIWEYCTADFKLPEAKRKKKHLRSHKNRFDLIHSQPALLLTCDSIRVEVLEFYLKWLQGACRQLQSGMDFLPSDWRDRRDLAVRQRVRVERIGREVKAVEMEIVERGL</sequence>
<evidence type="ECO:0000256" key="1">
    <source>
        <dbReference type="SAM" id="MobiDB-lite"/>
    </source>
</evidence>
<dbReference type="EMBL" id="CP090164">
    <property type="protein sequence ID" value="UJO14264.1"/>
    <property type="molecule type" value="Genomic_DNA"/>
</dbReference>
<dbReference type="Pfam" id="PF20150">
    <property type="entry name" value="2EXR"/>
    <property type="match status" value="1"/>
</dbReference>
<proteinExistence type="predicted"/>
<dbReference type="GeneID" id="71983628"/>
<feature type="region of interest" description="Disordered" evidence="1">
    <location>
        <begin position="1"/>
        <end position="27"/>
    </location>
</feature>
<keyword evidence="4" id="KW-1185">Reference proteome</keyword>
<organism evidence="3 4">
    <name type="scientific">Passalora fulva</name>
    <name type="common">Tomato leaf mold</name>
    <name type="synonym">Cladosporium fulvum</name>
    <dbReference type="NCBI Taxonomy" id="5499"/>
    <lineage>
        <taxon>Eukaryota</taxon>
        <taxon>Fungi</taxon>
        <taxon>Dikarya</taxon>
        <taxon>Ascomycota</taxon>
        <taxon>Pezizomycotina</taxon>
        <taxon>Dothideomycetes</taxon>
        <taxon>Dothideomycetidae</taxon>
        <taxon>Mycosphaerellales</taxon>
        <taxon>Mycosphaerellaceae</taxon>
        <taxon>Fulvia</taxon>
    </lineage>
</organism>
<dbReference type="RefSeq" id="XP_047758630.1">
    <property type="nucleotide sequence ID" value="XM_047902898.1"/>
</dbReference>
<dbReference type="AlphaFoldDB" id="A0A9Q8P5S9"/>
<dbReference type="OrthoDB" id="3653743at2759"/>
<feature type="compositionally biased region" description="Pro residues" evidence="1">
    <location>
        <begin position="12"/>
        <end position="22"/>
    </location>
</feature>
<dbReference type="KEGG" id="ffu:CLAFUR5_03750"/>
<protein>
    <recommendedName>
        <fullName evidence="2">2EXR domain-containing protein</fullName>
    </recommendedName>
</protein>
<accession>A0A9Q8P5S9</accession>